<accession>A0A369TAG5</accession>
<dbReference type="AlphaFoldDB" id="A0A369TAG5"/>
<dbReference type="Gene3D" id="3.90.550.10">
    <property type="entry name" value="Spore Coat Polysaccharide Biosynthesis Protein SpsA, Chain A"/>
    <property type="match status" value="1"/>
</dbReference>
<evidence type="ECO:0000259" key="1">
    <source>
        <dbReference type="Pfam" id="PF00535"/>
    </source>
</evidence>
<dbReference type="CDD" id="cd04186">
    <property type="entry name" value="GT_2_like_c"/>
    <property type="match status" value="1"/>
</dbReference>
<keyword evidence="3" id="KW-1185">Reference proteome</keyword>
<sequence>MLSIIIVNYFTRDHVAACVESIREHASDVDLEVIVVDNSREDDVRAAVEPICPDAIVIESPRNLGFGAACNLAGGRARGEHILLINPDVVVLPGAIQEILAFARRRPEGGIWGGRTLRPDGSLNPASCWRAMSTWSLLCRILALDNAMPDSPLFNYHGYGGWSRADEREVEVVSGCFLLIAKPLWDALRGFDEQFFVYGEDVDLCLRAAALGYRPCVTPRATVIHEGGSSEKVKAGKMIRLLTANTQLIRKHAGRPRAVVQAALLQMWPLSRYLAFRLATTLGMRRCEAGLQTWREVWRALRDQGQGAHLPSSRPVE</sequence>
<organism evidence="2 3">
    <name type="scientific">Ferruginivarius sediminum</name>
    <dbReference type="NCBI Taxonomy" id="2661937"/>
    <lineage>
        <taxon>Bacteria</taxon>
        <taxon>Pseudomonadati</taxon>
        <taxon>Pseudomonadota</taxon>
        <taxon>Alphaproteobacteria</taxon>
        <taxon>Rhodospirillales</taxon>
        <taxon>Rhodospirillaceae</taxon>
        <taxon>Ferruginivarius</taxon>
    </lineage>
</organism>
<protein>
    <submittedName>
        <fullName evidence="2">Glycosyltransferase family 2 protein</fullName>
    </submittedName>
</protein>
<dbReference type="Proteomes" id="UP000253941">
    <property type="component" value="Unassembled WGS sequence"/>
</dbReference>
<feature type="domain" description="Glycosyltransferase 2-like" evidence="1">
    <location>
        <begin position="3"/>
        <end position="136"/>
    </location>
</feature>
<keyword evidence="2" id="KW-0808">Transferase</keyword>
<reference evidence="2 3" key="1">
    <citation type="submission" date="2018-07" db="EMBL/GenBank/DDBJ databases">
        <title>Venubactetium sediminum gen. nov., sp. nov., isolated from a marine solar saltern.</title>
        <authorList>
            <person name="Wang S."/>
        </authorList>
    </citation>
    <scope>NUCLEOTIDE SEQUENCE [LARGE SCALE GENOMIC DNA]</scope>
    <source>
        <strain evidence="2 3">WD2A32</strain>
    </source>
</reference>
<gene>
    <name evidence="2" type="ORF">DRB17_08720</name>
</gene>
<dbReference type="GO" id="GO:0016740">
    <property type="term" value="F:transferase activity"/>
    <property type="evidence" value="ECO:0007669"/>
    <property type="project" value="UniProtKB-KW"/>
</dbReference>
<name>A0A369TAG5_9PROT</name>
<dbReference type="InterPro" id="IPR029044">
    <property type="entry name" value="Nucleotide-diphossugar_trans"/>
</dbReference>
<dbReference type="SUPFAM" id="SSF53448">
    <property type="entry name" value="Nucleotide-diphospho-sugar transferases"/>
    <property type="match status" value="1"/>
</dbReference>
<dbReference type="RefSeq" id="WP_114581815.1">
    <property type="nucleotide sequence ID" value="NZ_QPMH01000006.1"/>
</dbReference>
<dbReference type="InterPro" id="IPR001173">
    <property type="entry name" value="Glyco_trans_2-like"/>
</dbReference>
<comment type="caution">
    <text evidence="2">The sequence shown here is derived from an EMBL/GenBank/DDBJ whole genome shotgun (WGS) entry which is preliminary data.</text>
</comment>
<dbReference type="PANTHER" id="PTHR43179">
    <property type="entry name" value="RHAMNOSYLTRANSFERASE WBBL"/>
    <property type="match status" value="1"/>
</dbReference>
<evidence type="ECO:0000313" key="3">
    <source>
        <dbReference type="Proteomes" id="UP000253941"/>
    </source>
</evidence>
<dbReference type="EMBL" id="QPMH01000006">
    <property type="protein sequence ID" value="RDD62303.1"/>
    <property type="molecule type" value="Genomic_DNA"/>
</dbReference>
<proteinExistence type="predicted"/>
<evidence type="ECO:0000313" key="2">
    <source>
        <dbReference type="EMBL" id="RDD62303.1"/>
    </source>
</evidence>
<dbReference type="PANTHER" id="PTHR43179:SF7">
    <property type="entry name" value="RHAMNOSYLTRANSFERASE WBBL"/>
    <property type="match status" value="1"/>
</dbReference>
<dbReference type="Pfam" id="PF00535">
    <property type="entry name" value="Glycos_transf_2"/>
    <property type="match status" value="1"/>
</dbReference>